<dbReference type="Proteomes" id="UP000749559">
    <property type="component" value="Unassembled WGS sequence"/>
</dbReference>
<reference evidence="1" key="1">
    <citation type="submission" date="2022-03" db="EMBL/GenBank/DDBJ databases">
        <authorList>
            <person name="Martin C."/>
        </authorList>
    </citation>
    <scope>NUCLEOTIDE SEQUENCE</scope>
</reference>
<name>A0A8J1XWU2_OWEFU</name>
<evidence type="ECO:0000313" key="2">
    <source>
        <dbReference type="Proteomes" id="UP000749559"/>
    </source>
</evidence>
<accession>A0A8J1XWU2</accession>
<organism evidence="1 2">
    <name type="scientific">Owenia fusiformis</name>
    <name type="common">Polychaete worm</name>
    <dbReference type="NCBI Taxonomy" id="6347"/>
    <lineage>
        <taxon>Eukaryota</taxon>
        <taxon>Metazoa</taxon>
        <taxon>Spiralia</taxon>
        <taxon>Lophotrochozoa</taxon>
        <taxon>Annelida</taxon>
        <taxon>Polychaeta</taxon>
        <taxon>Sedentaria</taxon>
        <taxon>Canalipalpata</taxon>
        <taxon>Sabellida</taxon>
        <taxon>Oweniida</taxon>
        <taxon>Oweniidae</taxon>
        <taxon>Owenia</taxon>
    </lineage>
</organism>
<dbReference type="Pfam" id="PF00092">
    <property type="entry name" value="VWA"/>
    <property type="match status" value="1"/>
</dbReference>
<gene>
    <name evidence="1" type="ORF">OFUS_LOCUS17230</name>
</gene>
<dbReference type="SMART" id="SM00327">
    <property type="entry name" value="VWA"/>
    <property type="match status" value="1"/>
</dbReference>
<dbReference type="InterPro" id="IPR050525">
    <property type="entry name" value="ECM_Assembly_Org"/>
</dbReference>
<comment type="caution">
    <text evidence="1">The sequence shown here is derived from an EMBL/GenBank/DDBJ whole genome shotgun (WGS) entry which is preliminary data.</text>
</comment>
<dbReference type="InterPro" id="IPR002035">
    <property type="entry name" value="VWF_A"/>
</dbReference>
<dbReference type="EMBL" id="CAIIXF020000008">
    <property type="protein sequence ID" value="CAH1792229.1"/>
    <property type="molecule type" value="Genomic_DNA"/>
</dbReference>
<sequence length="359" mass="40075">MSGHSIITFSQLSLELTSIQNMQLPLLFAVLVGLCVVIPSAADLSALFKEAHEANKKEAAAESNFQDECNPNNVKYQFDHDKSDFEQSDCNYYECTSAKKFERKSCPDGKGVSDFFKLKYKMYGKGQAYPPCTRDVPACERSLADKGITDIRIPICGLDFVFAIDISCSINPQDKEKIRKFLMSVIRRIPVRPPFSQVGIVLFSKSVYDIAQLNSYIRRGQLLNVVKDMNMKPKECGTSTWLALQYAREVSFNPQNGARKDKKKVLIVVTDGMTYPVEKKGETLEMAKANIRANITSYVVACPNMNAGGLIGHDEWNAIATGNIDDEEGVIDPNVYALDTFDQLRSIINKIVNKACLTM</sequence>
<dbReference type="Gene3D" id="3.40.50.410">
    <property type="entry name" value="von Willebrand factor, type A domain"/>
    <property type="match status" value="1"/>
</dbReference>
<keyword evidence="2" id="KW-1185">Reference proteome</keyword>
<dbReference type="SUPFAM" id="SSF53300">
    <property type="entry name" value="vWA-like"/>
    <property type="match status" value="1"/>
</dbReference>
<evidence type="ECO:0000313" key="1">
    <source>
        <dbReference type="EMBL" id="CAH1792229.1"/>
    </source>
</evidence>
<dbReference type="OrthoDB" id="6022609at2759"/>
<dbReference type="PROSITE" id="PS50234">
    <property type="entry name" value="VWFA"/>
    <property type="match status" value="1"/>
</dbReference>
<proteinExistence type="predicted"/>
<protein>
    <submittedName>
        <fullName evidence="1">Uncharacterized protein</fullName>
    </submittedName>
</protein>
<dbReference type="PANTHER" id="PTHR24020:SF84">
    <property type="entry name" value="VWFA DOMAIN-CONTAINING PROTEIN"/>
    <property type="match status" value="1"/>
</dbReference>
<dbReference type="AlphaFoldDB" id="A0A8J1XWU2"/>
<dbReference type="InterPro" id="IPR036465">
    <property type="entry name" value="vWFA_dom_sf"/>
</dbReference>
<dbReference type="PANTHER" id="PTHR24020">
    <property type="entry name" value="COLLAGEN ALPHA"/>
    <property type="match status" value="1"/>
</dbReference>